<feature type="domain" description="THO complex subunit 2 N-terminal" evidence="2">
    <location>
        <begin position="402"/>
        <end position="542"/>
    </location>
</feature>
<dbReference type="GeneID" id="106467981"/>
<reference evidence="4" key="1">
    <citation type="submission" date="2025-08" db="UniProtKB">
        <authorList>
            <consortium name="RefSeq"/>
        </authorList>
    </citation>
    <scope>IDENTIFICATION</scope>
    <source>
        <tissue evidence="4">Muscle</tissue>
    </source>
</reference>
<sequence>MAVSVLGQIDLKRNWEKSGKLEFIKTCSSLLSSKQVNEFKQLIHELCTYVLHGTVRPEVVLSVLVEVKNLQKSVPSIITDILVLLDWETQSSDIPEHRERFFWLISGCCKRVIPESLLKERLDFETSADAGIVKIKRNIETKFIKVKTKLFYKQQKFNLFREESEGFAKLITELTQEVGGTVNTTYLLEVIRSLIGCFNLDPNRVLDVILESFECCSHLPDFYIPLLQSFMCNPKTLSQVLGFKLTFYQNDLSLETPASLYKVIALLLQNGLINLDEIYGVLMPQDSKMIESYKNEIQTAKIYARRANFVMMPLETKEEQVEEETFKEDNQKLGLCSALLDIGDWKHASAIMERLPELFTVSHPSINSRLAKLISTVVELLYRRSCRLPSCLGQVSQSVGMNVKTVSSFIEFHDHAIPMILSLGPYLHTDPVLMAKIVRICKAYLNQDEETDAVLKYAVLNVIHECLLPSLALLDGNCCMSEELWGLLKMYPYQKRFRLYSLWKSDSHQGNPLLIRGKADTLKKVKYIMKRLSKENVKPSGRQLGKLSHSNPCILFEYVLSQIQTWDNLILPVVDSLKYLTSLSYDVLAYCIIEALSNPEKEKMKHDGTSISLWLQSK</sequence>
<dbReference type="RefSeq" id="XP_013783828.1">
    <property type="nucleotide sequence ID" value="XM_013928374.2"/>
</dbReference>
<dbReference type="Proteomes" id="UP000694941">
    <property type="component" value="Unplaced"/>
</dbReference>
<dbReference type="Pfam" id="PF11732">
    <property type="entry name" value="Thoc2"/>
    <property type="match status" value="1"/>
</dbReference>
<proteinExistence type="predicted"/>
<dbReference type="Pfam" id="PF16134">
    <property type="entry name" value="THOC2_N"/>
    <property type="match status" value="2"/>
</dbReference>
<protein>
    <submittedName>
        <fullName evidence="4">THO complex subunit 2-like</fullName>
    </submittedName>
</protein>
<keyword evidence="3" id="KW-1185">Reference proteome</keyword>
<dbReference type="PANTHER" id="PTHR21597">
    <property type="entry name" value="THO2 PROTEIN"/>
    <property type="match status" value="1"/>
</dbReference>
<evidence type="ECO:0000259" key="2">
    <source>
        <dbReference type="Pfam" id="PF16134"/>
    </source>
</evidence>
<evidence type="ECO:0000313" key="3">
    <source>
        <dbReference type="Proteomes" id="UP000694941"/>
    </source>
</evidence>
<gene>
    <name evidence="4" type="primary">LOC106467981</name>
</gene>
<dbReference type="PANTHER" id="PTHR21597:SF0">
    <property type="entry name" value="THO COMPLEX SUBUNIT 2"/>
    <property type="match status" value="1"/>
</dbReference>
<dbReference type="InterPro" id="IPR032302">
    <property type="entry name" value="THOC2_N"/>
</dbReference>
<name>A0ABM1BKJ2_LIMPO</name>
<evidence type="ECO:0000259" key="1">
    <source>
        <dbReference type="Pfam" id="PF11732"/>
    </source>
</evidence>
<feature type="domain" description="THO complex subunit 2 N-terminal" evidence="2">
    <location>
        <begin position="13"/>
        <end position="392"/>
    </location>
</feature>
<evidence type="ECO:0000313" key="4">
    <source>
        <dbReference type="RefSeq" id="XP_013783828.1"/>
    </source>
</evidence>
<feature type="domain" description="THO complex subunitTHOC2 N-terminal" evidence="1">
    <location>
        <begin position="544"/>
        <end position="617"/>
    </location>
</feature>
<dbReference type="InterPro" id="IPR021726">
    <property type="entry name" value="THO_THOC2_N"/>
</dbReference>
<accession>A0ABM1BKJ2</accession>
<organism evidence="3 4">
    <name type="scientific">Limulus polyphemus</name>
    <name type="common">Atlantic horseshoe crab</name>
    <dbReference type="NCBI Taxonomy" id="6850"/>
    <lineage>
        <taxon>Eukaryota</taxon>
        <taxon>Metazoa</taxon>
        <taxon>Ecdysozoa</taxon>
        <taxon>Arthropoda</taxon>
        <taxon>Chelicerata</taxon>
        <taxon>Merostomata</taxon>
        <taxon>Xiphosura</taxon>
        <taxon>Limulidae</taxon>
        <taxon>Limulus</taxon>
    </lineage>
</organism>
<dbReference type="InterPro" id="IPR040007">
    <property type="entry name" value="Tho2"/>
</dbReference>